<evidence type="ECO:0000313" key="13">
    <source>
        <dbReference type="Proteomes" id="UP000054516"/>
    </source>
</evidence>
<dbReference type="GO" id="GO:0006508">
    <property type="term" value="P:proteolysis"/>
    <property type="evidence" value="ECO:0007669"/>
    <property type="project" value="UniProtKB-KW"/>
</dbReference>
<dbReference type="Pfam" id="PF20255">
    <property type="entry name" value="DUF6606"/>
    <property type="match status" value="1"/>
</dbReference>
<dbReference type="InterPro" id="IPR046541">
    <property type="entry name" value="DUF6606"/>
</dbReference>
<dbReference type="OrthoDB" id="3182339at2759"/>
<reference evidence="12" key="1">
    <citation type="submission" date="2016-03" db="EMBL/GenBank/DDBJ databases">
        <title>Draft genome sequence of Rosellinia necatrix.</title>
        <authorList>
            <person name="Kanematsu S."/>
        </authorList>
    </citation>
    <scope>NUCLEOTIDE SEQUENCE [LARGE SCALE GENOMIC DNA]</scope>
    <source>
        <strain evidence="12">W97</strain>
    </source>
</reference>
<evidence type="ECO:0000256" key="2">
    <source>
        <dbReference type="ARBA" id="ARBA00012759"/>
    </source>
</evidence>
<evidence type="ECO:0000259" key="11">
    <source>
        <dbReference type="Pfam" id="PF20255"/>
    </source>
</evidence>
<evidence type="ECO:0000256" key="4">
    <source>
        <dbReference type="ARBA" id="ARBA00022786"/>
    </source>
</evidence>
<evidence type="ECO:0000256" key="8">
    <source>
        <dbReference type="SAM" id="MobiDB-lite"/>
    </source>
</evidence>
<evidence type="ECO:0000256" key="7">
    <source>
        <dbReference type="SAM" id="Coils"/>
    </source>
</evidence>
<dbReference type="Pfam" id="PF12359">
    <property type="entry name" value="DUF3645"/>
    <property type="match status" value="1"/>
</dbReference>
<name>A0A1S8A6R1_ROSNE</name>
<dbReference type="STRING" id="77044.A0A1S8A6R1"/>
<evidence type="ECO:0000313" key="12">
    <source>
        <dbReference type="EMBL" id="GAW25776.1"/>
    </source>
</evidence>
<dbReference type="InterPro" id="IPR022099">
    <property type="entry name" value="DUF3638"/>
</dbReference>
<keyword evidence="3" id="KW-0645">Protease</keyword>
<evidence type="ECO:0000256" key="6">
    <source>
        <dbReference type="ARBA" id="ARBA00022807"/>
    </source>
</evidence>
<keyword evidence="4" id="KW-0833">Ubl conjugation pathway</keyword>
<dbReference type="GO" id="GO:0004843">
    <property type="term" value="F:cysteine-type deubiquitinase activity"/>
    <property type="evidence" value="ECO:0007669"/>
    <property type="project" value="UniProtKB-EC"/>
</dbReference>
<feature type="domain" description="DUF3638" evidence="9">
    <location>
        <begin position="2023"/>
        <end position="2246"/>
    </location>
</feature>
<evidence type="ECO:0000256" key="3">
    <source>
        <dbReference type="ARBA" id="ARBA00022670"/>
    </source>
</evidence>
<dbReference type="InterPro" id="IPR051346">
    <property type="entry name" value="OTU_Deubiquitinase"/>
</dbReference>
<evidence type="ECO:0000256" key="1">
    <source>
        <dbReference type="ARBA" id="ARBA00000707"/>
    </source>
</evidence>
<keyword evidence="6" id="KW-0788">Thiol protease</keyword>
<dbReference type="Proteomes" id="UP000054516">
    <property type="component" value="Unassembled WGS sequence"/>
</dbReference>
<dbReference type="InterPro" id="IPR022105">
    <property type="entry name" value="DUF3645"/>
</dbReference>
<gene>
    <name evidence="12" type="ORF">SAMD00023353_1300190</name>
</gene>
<organism evidence="12">
    <name type="scientific">Rosellinia necatrix</name>
    <name type="common">White root-rot fungus</name>
    <dbReference type="NCBI Taxonomy" id="77044"/>
    <lineage>
        <taxon>Eukaryota</taxon>
        <taxon>Fungi</taxon>
        <taxon>Dikarya</taxon>
        <taxon>Ascomycota</taxon>
        <taxon>Pezizomycotina</taxon>
        <taxon>Sordariomycetes</taxon>
        <taxon>Xylariomycetidae</taxon>
        <taxon>Xylariales</taxon>
        <taxon>Xylariaceae</taxon>
        <taxon>Rosellinia</taxon>
    </lineage>
</organism>
<dbReference type="PANTHER" id="PTHR13367:SF33">
    <property type="entry name" value="P-LOOP CONTAINING NUCLEOSIDE TRIPHOSPHATE HYDROLASE PROTEIN"/>
    <property type="match status" value="1"/>
</dbReference>
<sequence>MDKLQAVFNHLTLPPEVPGAQDTDLDSISSNVIDRLIGACSTAAQISEGTLWQGAYEKLHECLQYCRELNTGRLEKSTLLKHFRQLKTDRPLVLYVNEQNACLLIRLDIQNGEQCVTFESFETSPTADKVLATAGHALYWDFPGRCAQIPLAEFTSQSFQECLAAFLEHASMESLYNLQASSRKAGVYVEEIRDTTDPALITHMLMSIFEAIGTSVQPQALRKKIRDDVNFRDDNLPWRRLPFWLILRVAAQRHLCLTLGNDQGQYGYKALISIVLAQLLADTSGRLSPHLTDRLRRKLARRMAKMETHRQKLETSTSTESQEPWFDVVSSMVRNAITAELDAVHASWNEFKRATDRLIQPLPVRAGGESLKLTLPNSGRHLMDLVSYREPPSNQLGPMSLPNPLDQGVHNSQEFTGKIHRLAAIEKLVEKEANCAVDAPGNREAHCIYLATRINEVMTEMRPEYEPHPEHMSSMILCLFTLWTELDKCVTAVCPLLLEHRPAFQPELLDALQLPTKQAMIRLQNIQEYLANRKTKSKYGSVLDSPSNTCFAMNYYRQPNDLQRLAARIREASDAAAAATRTQLNQVRAEYERLTEEISSYECSCITVDGIKKAKGCRKCPRIWNRNKLRVKIHEAYLPLDITAMSFLVFELAIPKFISAYRDATWHLLSRLAHPHRAEIDRKPVVHLRDCSTLTPFMSARVNSLSLASTIKCFSQTHYKLKRDGGNVPVKRVVLPFAAKFKLFDHEAQIWVENLRLPLTLEHLCGVHIPQGLRSVFPANMQPPTVVDGPSSYDIQANQGECPNAISVHEFSALQKLLSGKRRRWPNILMELTSSNINVSNEDTMMVLNQLAVQAGPALSGDPLRAVHEIFKDDVFTKKLLGIAETLLEDIKTNWREHNCMELLITLALRLLSLSSESQAVSFLRVARGALLKWIDHLRGEVRKTTDASAAQRFTTYGLQAALLCRRTFTSFVNSKETLSKEDLVVWVQCSMALQENILHDTKKLSTNLRSMLIRDAKLSFHIEHQIRDAMKSFRSSVGASIFKALHGESEALATSLASWTFLQGCNERWIVVTTSKPYPKRIHFNYIEGHLLVNGKPREKLPTAIVDDQDVKEIFGNQHLLTYPSNLPGMSHQLAQSVIQGHTVYIHFGLRNGCAVMRTCDFNFQTHKWEIREFIPQRRFMSLNSFDLPEELVNNCAHWLNLSTGCLEIRRASPGSRNFWITRDRDWIIDVKTRRATRGGKSNLVDPHCDIAIRIAKIFKFFEEPRKLTVYQPRAMSGRLSVALKHMDLLFEVNDNGELECRELNAKVDHDQDVGSWYGLRSKIVLRNIHTQSRSVLVPLGIPKIVRNGIHVDVHIDGATDYGSFVVDDILGRLSCKPEPRLVYSKALFHAATSFCLPDPLTNRTGSEEAFSILRSGAAQPWTPLPNSIYGLLNVFNHLAPARSYYPPPLKRLQTVKWDANLTSTIQLDGYKPIIERIIRRSNDLGTFHGTNVTSPEDPGHLCLRGMHQRNVYERPIDGENLKRPPGQLYRPRDRYGNATSAQVYQIARAILSGGTAVHTKSTLKDLLEPCKVIGGFLNHRVSSLSTKPLLNRVETPVNEQWGELVRLCQRSNGTSDLLFLLGLLAFNEDADMDAIHALVAFGVVTRLKRLQPPRYSCFTSFQSRGQPSVETLKTLISPGHPQFIPSKGKKKGSGVSHNSRGHSQSDHMRFCQEAGQKLAEQIHALWPRAIDDILKGTLNTPSGAAHHMVKGVSINIHSAIESIRPEWDRRLALRELEGFINAAQSILNSLPIIKDTAIPAQWNSVNPYFTSADRVPILGAVTETILTRPCSVFEEVAFELPLGLRGIVGPPIPSGPSAQKPAVEISKLNSILNSFRNTNNVVRQKYSHGLLQSLAAFEIRLKRHDFDLHTVGLTPEPIAYAVKNMYRVVEDKFKQLLNYFSIQEHRYPWLELGNLAPFATPTELLQLLRSTTTYTVDASLNQAIVSYGISISNLQRLSRIDSALKRFDERVLQDELHNPGHRNWNPLANPDWLLLELDSDILIREEQVQVAKAIIAPESRENTVLQLNMGAGKTSCVVPMAVATLANGNNLNRLLVPKPLLMQTAQMIQTRLGGLVGRQVYSMPFSRKTPTDSDVLDLYRNLHHECQERHGLILTCHEHLLSFKLGGWQKLVDVQDATAKKMLGFQTWLDSHCRDVLDECDFTLSVKTQLNYPSGTEMPVDGHPYRWQLCEYLLEVTARFLPQLHYNFPEGIEFRTRPGVPRRESFPVVHFLKPDAEDAVHSRIINNVYDGRNPFLRPIDANIHRKRSLLYQVLQGERLDESTLSSTAQLFANPLTAANVLLLMRGLLRNRILLSLIGKRWNVQYGLHPNRHPVAVPFEAKGKPSEQAEFGQPDVAILLTCLSFYYSGLTLKQFRQALSYILQSDDPAAHYERWTSQYAFNLPHWNTLNTDDDGQMETIWNSLRYNRTVINDYMNNYVFPAHARQFETKLQACSWDIPLISDSGAKTTGFSGTNDNRMMLPLMIKQHDLPDLQHTSAEVLSYMLQPRNSEFIVTKREGKRMAERDLLDALMQDGIRVLIDAGAYILENDNKSLAKEWLKVDTYAKAAVYFGLDNRAWVHFRSEAKDDVPLLATPFVDDLSECVVFIDECHCRGVDLKLPTNARGGLTLALKQTKDFTIQAAMRLRQLRTTQSITFYGPPEVSQSIKDVCRLGANARLDSSHVVYWLLEQTCRSIEDQQMLYVAQGTDFCRRTDAVSIRKDFLKNKSQRQELLDVLRQPERQTLEELYGSTSKKLTTISGHALESEKLQGYVDTLRKSGSILHRGYYSHVLEEVEQEREVELQVEQVREVQRPNKYPAFKFPGIHREIVQFFRTGRLSAGAFAHAFAFIAKTSIGKKFGVRETSSKLFVTDEFCRTVQIRHGCSINFMRPVEWIIWCPSTQTALVAIPEEAEWLLRQLQVGNTSPVHLIAYAAPVTKAMLHFQQRGPYSRPKLPAGHEFPAWFARDVGMLAGRLYVDRSEWDDLSEYVQASETDSSERSDRIAPNPAAFLLEWLTVRRKTTDILHTNMGQICTGDEANDGDLDDEL</sequence>
<dbReference type="OMA" id="IFWLLEQ"/>
<evidence type="ECO:0000256" key="5">
    <source>
        <dbReference type="ARBA" id="ARBA00022801"/>
    </source>
</evidence>
<proteinExistence type="predicted"/>
<protein>
    <recommendedName>
        <fullName evidence="2">ubiquitinyl hydrolase 1</fullName>
        <ecNumber evidence="2">3.4.19.12</ecNumber>
    </recommendedName>
</protein>
<evidence type="ECO:0000259" key="9">
    <source>
        <dbReference type="Pfam" id="PF12340"/>
    </source>
</evidence>
<feature type="region of interest" description="Disordered" evidence="8">
    <location>
        <begin position="1682"/>
        <end position="1707"/>
    </location>
</feature>
<keyword evidence="7" id="KW-0175">Coiled coil</keyword>
<dbReference type="InterPro" id="IPR027417">
    <property type="entry name" value="P-loop_NTPase"/>
</dbReference>
<dbReference type="PANTHER" id="PTHR13367">
    <property type="entry name" value="UBIQUITIN THIOESTERASE"/>
    <property type="match status" value="1"/>
</dbReference>
<feature type="coiled-coil region" evidence="7">
    <location>
        <begin position="562"/>
        <end position="604"/>
    </location>
</feature>
<dbReference type="SUPFAM" id="SSF52540">
    <property type="entry name" value="P-loop containing nucleoside triphosphate hydrolases"/>
    <property type="match status" value="1"/>
</dbReference>
<evidence type="ECO:0000259" key="10">
    <source>
        <dbReference type="Pfam" id="PF12359"/>
    </source>
</evidence>
<comment type="catalytic activity">
    <reaction evidence="1">
        <text>Thiol-dependent hydrolysis of ester, thioester, amide, peptide and isopeptide bonds formed by the C-terminal Gly of ubiquitin (a 76-residue protein attached to proteins as an intracellular targeting signal).</text>
        <dbReference type="EC" id="3.4.19.12"/>
    </reaction>
</comment>
<keyword evidence="13" id="KW-1185">Reference proteome</keyword>
<feature type="domain" description="DUF6606" evidence="11">
    <location>
        <begin position="7"/>
        <end position="280"/>
    </location>
</feature>
<feature type="domain" description="DUF3645" evidence="10">
    <location>
        <begin position="2370"/>
        <end position="2402"/>
    </location>
</feature>
<keyword evidence="5" id="KW-0378">Hydrolase</keyword>
<dbReference type="EC" id="3.4.19.12" evidence="2"/>
<accession>A0A1S8A6R1</accession>
<dbReference type="Pfam" id="PF12340">
    <property type="entry name" value="DUF3638"/>
    <property type="match status" value="1"/>
</dbReference>
<dbReference type="EMBL" id="DF977458">
    <property type="protein sequence ID" value="GAW25776.1"/>
    <property type="molecule type" value="Genomic_DNA"/>
</dbReference>